<dbReference type="AlphaFoldDB" id="A0A419I986"/>
<comment type="caution">
    <text evidence="1">The sequence shown here is derived from an EMBL/GenBank/DDBJ whole genome shotgun (WGS) entry which is preliminary data.</text>
</comment>
<gene>
    <name evidence="1" type="ORF">D5S19_05295</name>
</gene>
<accession>A0A419I986</accession>
<evidence type="ECO:0000313" key="1">
    <source>
        <dbReference type="EMBL" id="RJQ89086.1"/>
    </source>
</evidence>
<dbReference type="OrthoDB" id="3619529at2"/>
<reference evidence="1 2" key="1">
    <citation type="submission" date="2018-09" db="EMBL/GenBank/DDBJ databases">
        <title>YIM PH 21725 draft genome.</title>
        <authorList>
            <person name="Miao C."/>
        </authorList>
    </citation>
    <scope>NUCLEOTIDE SEQUENCE [LARGE SCALE GENOMIC DNA]</scope>
    <source>
        <strain evidence="2">YIM PH21725</strain>
    </source>
</reference>
<organism evidence="1 2">
    <name type="scientific">Amycolatopsis panacis</name>
    <dbReference type="NCBI Taxonomy" id="2340917"/>
    <lineage>
        <taxon>Bacteria</taxon>
        <taxon>Bacillati</taxon>
        <taxon>Actinomycetota</taxon>
        <taxon>Actinomycetes</taxon>
        <taxon>Pseudonocardiales</taxon>
        <taxon>Pseudonocardiaceae</taxon>
        <taxon>Amycolatopsis</taxon>
    </lineage>
</organism>
<dbReference type="EMBL" id="QZFV01000061">
    <property type="protein sequence ID" value="RJQ89086.1"/>
    <property type="molecule type" value="Genomic_DNA"/>
</dbReference>
<evidence type="ECO:0000313" key="2">
    <source>
        <dbReference type="Proteomes" id="UP000285112"/>
    </source>
</evidence>
<proteinExistence type="predicted"/>
<dbReference type="Proteomes" id="UP000285112">
    <property type="component" value="Unassembled WGS sequence"/>
</dbReference>
<sequence length="147" mass="15743">MTTMYVIPVTAAMQRWSVSVEAGVALFACAPSIEDHTAVRVLPRMWPGRGLGVAGTDVAGLLASVGEVMKTPLYWISRHELARSWDAEPWTAARQDPDDGFVYVSGPCGRADGSVGYRPVYHLPVALAEVRGLRIRLGAHLGAGSLV</sequence>
<keyword evidence="2" id="KW-1185">Reference proteome</keyword>
<protein>
    <submittedName>
        <fullName evidence="1">Uncharacterized protein</fullName>
    </submittedName>
</protein>
<name>A0A419I986_9PSEU</name>